<dbReference type="InterPro" id="IPR011249">
    <property type="entry name" value="Metalloenz_LuxS/M16"/>
</dbReference>
<keyword evidence="2" id="KW-0645">Protease</keyword>
<dbReference type="Pfam" id="PF00675">
    <property type="entry name" value="Peptidase_M16"/>
    <property type="match status" value="1"/>
</dbReference>
<dbReference type="EMBL" id="WWEO01000042">
    <property type="protein sequence ID" value="NCD70067.1"/>
    <property type="molecule type" value="Genomic_DNA"/>
</dbReference>
<dbReference type="GO" id="GO:0008237">
    <property type="term" value="F:metallopeptidase activity"/>
    <property type="evidence" value="ECO:0007669"/>
    <property type="project" value="UniProtKB-KW"/>
</dbReference>
<evidence type="ECO:0000256" key="4">
    <source>
        <dbReference type="ARBA" id="ARBA00022833"/>
    </source>
</evidence>
<dbReference type="RefSeq" id="WP_166586033.1">
    <property type="nucleotide sequence ID" value="NZ_WWEO01000042.1"/>
</dbReference>
<organism evidence="8 9">
    <name type="scientific">Mucilaginibacter agri</name>
    <dbReference type="NCBI Taxonomy" id="2695265"/>
    <lineage>
        <taxon>Bacteria</taxon>
        <taxon>Pseudomonadati</taxon>
        <taxon>Bacteroidota</taxon>
        <taxon>Sphingobacteriia</taxon>
        <taxon>Sphingobacteriales</taxon>
        <taxon>Sphingobacteriaceae</taxon>
        <taxon>Mucilaginibacter</taxon>
    </lineage>
</organism>
<evidence type="ECO:0000259" key="7">
    <source>
        <dbReference type="Pfam" id="PF05193"/>
    </source>
</evidence>
<dbReference type="GO" id="GO:0006508">
    <property type="term" value="P:proteolysis"/>
    <property type="evidence" value="ECO:0007669"/>
    <property type="project" value="UniProtKB-KW"/>
</dbReference>
<dbReference type="InterPro" id="IPR007863">
    <property type="entry name" value="Peptidase_M16_C"/>
</dbReference>
<dbReference type="SUPFAM" id="SSF63411">
    <property type="entry name" value="LuxS/MPP-like metallohydrolase"/>
    <property type="match status" value="2"/>
</dbReference>
<feature type="domain" description="Peptidase M16 N-terminal" evidence="6">
    <location>
        <begin position="14"/>
        <end position="129"/>
    </location>
</feature>
<evidence type="ECO:0000256" key="3">
    <source>
        <dbReference type="ARBA" id="ARBA00022801"/>
    </source>
</evidence>
<proteinExistence type="inferred from homology"/>
<evidence type="ECO:0000256" key="2">
    <source>
        <dbReference type="ARBA" id="ARBA00022670"/>
    </source>
</evidence>
<name>A0A965ZI01_9SPHI</name>
<dbReference type="GO" id="GO:0046872">
    <property type="term" value="F:metal ion binding"/>
    <property type="evidence" value="ECO:0007669"/>
    <property type="project" value="InterPro"/>
</dbReference>
<dbReference type="InterPro" id="IPR011765">
    <property type="entry name" value="Pept_M16_N"/>
</dbReference>
<dbReference type="AlphaFoldDB" id="A0A965ZI01"/>
<dbReference type="PANTHER" id="PTHR43690">
    <property type="entry name" value="NARDILYSIN"/>
    <property type="match status" value="1"/>
</dbReference>
<keyword evidence="3" id="KW-0378">Hydrolase</keyword>
<dbReference type="Proteomes" id="UP000638732">
    <property type="component" value="Unassembled WGS sequence"/>
</dbReference>
<comment type="caution">
    <text evidence="8">The sequence shown here is derived from an EMBL/GenBank/DDBJ whole genome shotgun (WGS) entry which is preliminary data.</text>
</comment>
<dbReference type="Gene3D" id="3.30.830.10">
    <property type="entry name" value="Metalloenzyme, LuxS/M16 peptidase-like"/>
    <property type="match status" value="2"/>
</dbReference>
<keyword evidence="4" id="KW-0862">Zinc</keyword>
<dbReference type="PANTHER" id="PTHR43690:SF17">
    <property type="entry name" value="PROTEIN YHJJ"/>
    <property type="match status" value="1"/>
</dbReference>
<evidence type="ECO:0000256" key="5">
    <source>
        <dbReference type="ARBA" id="ARBA00023049"/>
    </source>
</evidence>
<feature type="domain" description="Peptidase M16 C-terminal" evidence="7">
    <location>
        <begin position="169"/>
        <end position="344"/>
    </location>
</feature>
<evidence type="ECO:0000259" key="6">
    <source>
        <dbReference type="Pfam" id="PF00675"/>
    </source>
</evidence>
<keyword evidence="5" id="KW-0482">Metalloprotease</keyword>
<sequence>MVKFNRFTLDNGLRVLVHEDNTTPMAVVNILYDVGARDEDESQTGFAHLFEHLMFGGSVNIPTYDEPLQRVGGENNAFTSNDITNYYITLPAVNLETAFWLESDRMLSLAFSEKSLEVQRNVVMEEFKQRYLNQPYGDVWLHLRPMVYKQHPYRWATIGKELSHIENASIEDVKAFFKKHYNPQNAIMVVGGDVKTEDIKALAEKWFGPIPAGEKYVRNLPQEPEQHQARRETVTANVPLNDVYIAFQAPGRLEDGYYAVDLMGDVLSRGNSSRLYRSLVKDQQLFSDIHAYMTGSFDTGMFVVEGKPTEGVSIDQAEEAIWQQLELLKQTEVPEDELTKVKNKTESTLMFSEMSLLDKAMNLAYYELLGDAEALNHEADKYLQITAEQIKEQANRIFRKGNSSTLVYLAAQPATEEIEETE</sequence>
<gene>
    <name evidence="8" type="ORF">GSY63_11925</name>
</gene>
<dbReference type="InterPro" id="IPR050626">
    <property type="entry name" value="Peptidase_M16"/>
</dbReference>
<evidence type="ECO:0000313" key="8">
    <source>
        <dbReference type="EMBL" id="NCD70067.1"/>
    </source>
</evidence>
<protein>
    <submittedName>
        <fullName evidence="8">Insulinase family protein</fullName>
    </submittedName>
</protein>
<evidence type="ECO:0000256" key="1">
    <source>
        <dbReference type="ARBA" id="ARBA00007261"/>
    </source>
</evidence>
<evidence type="ECO:0000313" key="9">
    <source>
        <dbReference type="Proteomes" id="UP000638732"/>
    </source>
</evidence>
<keyword evidence="9" id="KW-1185">Reference proteome</keyword>
<comment type="similarity">
    <text evidence="1">Belongs to the peptidase M16 family.</text>
</comment>
<reference evidence="8" key="2">
    <citation type="submission" date="2020-10" db="EMBL/GenBank/DDBJ databases">
        <title>Mucilaginibacter sp. nov., isolated from soil.</title>
        <authorList>
            <person name="Jeon C.O."/>
        </authorList>
    </citation>
    <scope>NUCLEOTIDE SEQUENCE</scope>
    <source>
        <strain evidence="8">R11</strain>
    </source>
</reference>
<dbReference type="Pfam" id="PF05193">
    <property type="entry name" value="Peptidase_M16_C"/>
    <property type="match status" value="1"/>
</dbReference>
<accession>A0A965ZI01</accession>
<reference evidence="8" key="1">
    <citation type="submission" date="2020-01" db="EMBL/GenBank/DDBJ databases">
        <authorList>
            <person name="Seo Y.L."/>
        </authorList>
    </citation>
    <scope>NUCLEOTIDE SEQUENCE</scope>
    <source>
        <strain evidence="8">R11</strain>
    </source>
</reference>